<dbReference type="Pfam" id="PF01047">
    <property type="entry name" value="MarR"/>
    <property type="match status" value="1"/>
</dbReference>
<keyword evidence="2" id="KW-0238">DNA-binding</keyword>
<dbReference type="SUPFAM" id="SSF46785">
    <property type="entry name" value="Winged helix' DNA-binding domain"/>
    <property type="match status" value="1"/>
</dbReference>
<keyword evidence="3" id="KW-0804">Transcription</keyword>
<evidence type="ECO:0000256" key="1">
    <source>
        <dbReference type="ARBA" id="ARBA00023015"/>
    </source>
</evidence>
<dbReference type="InterPro" id="IPR036390">
    <property type="entry name" value="WH_DNA-bd_sf"/>
</dbReference>
<comment type="caution">
    <text evidence="5">The sequence shown here is derived from an EMBL/GenBank/DDBJ whole genome shotgun (WGS) entry which is preliminary data.</text>
</comment>
<dbReference type="Gene3D" id="1.10.10.10">
    <property type="entry name" value="Winged helix-like DNA-binding domain superfamily/Winged helix DNA-binding domain"/>
    <property type="match status" value="1"/>
</dbReference>
<dbReference type="PANTHER" id="PTHR42756:SF1">
    <property type="entry name" value="TRANSCRIPTIONAL REPRESSOR OF EMRAB OPERON"/>
    <property type="match status" value="1"/>
</dbReference>
<dbReference type="InterPro" id="IPR036388">
    <property type="entry name" value="WH-like_DNA-bd_sf"/>
</dbReference>
<dbReference type="InterPro" id="IPR000835">
    <property type="entry name" value="HTH_MarR-typ"/>
</dbReference>
<sequence>MKLPGDLPQNSNQEAERFQRAMSTTNRKIVSLITEQLEDGLTGPQCYILKLISEEKRATASLLAERMEVKPSAITVMIDRLVQHGFVRRLTDEQDRRVTLLLLTDKAALALEKVLANSRDIFGKLLLTLEPAQREPFIQAFEQIALAASNFE</sequence>
<evidence type="ECO:0000256" key="3">
    <source>
        <dbReference type="ARBA" id="ARBA00023163"/>
    </source>
</evidence>
<reference evidence="6" key="1">
    <citation type="journal article" date="2019" name="Int. J. Syst. Evol. Microbiol.">
        <title>The Global Catalogue of Microorganisms (GCM) 10K type strain sequencing project: providing services to taxonomists for standard genome sequencing and annotation.</title>
        <authorList>
            <consortium name="The Broad Institute Genomics Platform"/>
            <consortium name="The Broad Institute Genome Sequencing Center for Infectious Disease"/>
            <person name="Wu L."/>
            <person name="Ma J."/>
        </authorList>
    </citation>
    <scope>NUCLEOTIDE SEQUENCE [LARGE SCALE GENOMIC DNA]</scope>
    <source>
        <strain evidence="6">CGMCC 1.3240</strain>
    </source>
</reference>
<dbReference type="Proteomes" id="UP001596047">
    <property type="component" value="Unassembled WGS sequence"/>
</dbReference>
<name>A0ABW0VUV2_9BACL</name>
<dbReference type="PROSITE" id="PS50995">
    <property type="entry name" value="HTH_MARR_2"/>
    <property type="match status" value="1"/>
</dbReference>
<proteinExistence type="predicted"/>
<organism evidence="5 6">
    <name type="scientific">Paenibacillus solisilvae</name>
    <dbReference type="NCBI Taxonomy" id="2486751"/>
    <lineage>
        <taxon>Bacteria</taxon>
        <taxon>Bacillati</taxon>
        <taxon>Bacillota</taxon>
        <taxon>Bacilli</taxon>
        <taxon>Bacillales</taxon>
        <taxon>Paenibacillaceae</taxon>
        <taxon>Paenibacillus</taxon>
    </lineage>
</organism>
<gene>
    <name evidence="5" type="ORF">ACFPYJ_08780</name>
</gene>
<protein>
    <submittedName>
        <fullName evidence="5">MarR family winged helix-turn-helix transcriptional regulator</fullName>
    </submittedName>
</protein>
<evidence type="ECO:0000256" key="2">
    <source>
        <dbReference type="ARBA" id="ARBA00023125"/>
    </source>
</evidence>
<dbReference type="PANTHER" id="PTHR42756">
    <property type="entry name" value="TRANSCRIPTIONAL REGULATOR, MARR"/>
    <property type="match status" value="1"/>
</dbReference>
<keyword evidence="6" id="KW-1185">Reference proteome</keyword>
<keyword evidence="1" id="KW-0805">Transcription regulation</keyword>
<accession>A0ABW0VUV2</accession>
<evidence type="ECO:0000313" key="6">
    <source>
        <dbReference type="Proteomes" id="UP001596047"/>
    </source>
</evidence>
<dbReference type="SMART" id="SM00347">
    <property type="entry name" value="HTH_MARR"/>
    <property type="match status" value="1"/>
</dbReference>
<dbReference type="EMBL" id="JBHSOW010000030">
    <property type="protein sequence ID" value="MFC5649223.1"/>
    <property type="molecule type" value="Genomic_DNA"/>
</dbReference>
<evidence type="ECO:0000259" key="4">
    <source>
        <dbReference type="PROSITE" id="PS50995"/>
    </source>
</evidence>
<evidence type="ECO:0000313" key="5">
    <source>
        <dbReference type="EMBL" id="MFC5649223.1"/>
    </source>
</evidence>
<dbReference type="RefSeq" id="WP_379187720.1">
    <property type="nucleotide sequence ID" value="NZ_JBHSOW010000030.1"/>
</dbReference>
<feature type="domain" description="HTH marR-type" evidence="4">
    <location>
        <begin position="15"/>
        <end position="146"/>
    </location>
</feature>